<reference evidence="2" key="1">
    <citation type="journal article" name="DNA Res.">
        <title>The physiological potential of anammox bacteria as revealed by their core genome structure.</title>
        <authorList>
            <person name="Okubo T."/>
            <person name="Toyoda A."/>
            <person name="Fukuhara K."/>
            <person name="Uchiyama I."/>
            <person name="Harigaya Y."/>
            <person name="Kuroiwa M."/>
            <person name="Suzuki T."/>
            <person name="Murakami Y."/>
            <person name="Suwa Y."/>
            <person name="Takami H."/>
        </authorList>
    </citation>
    <scope>NUCLEOTIDE SEQUENCE</scope>
    <source>
        <strain evidence="2">317325-2</strain>
    </source>
</reference>
<sequence>MSAHGNGEIEREGNPYASSTLGRQSGQTDAAGFVQSYGYDPNGNRTGLNLVGTGLFTFTFDSLNRLATAQKPGNALYTLSYDADSRRTTMMLGNGSKRLYDYDMRSQLTTQVELNSSNVPIVTLIDSYDAVGNRMTRSVNGTVATWTYDDLYRLTGQVKPGQVATYTLDGVGNLKTMWEGGNFPKTFTHDPADKIVTMIEGSNLTTYTWTGYGALSSEITGTATTNYGYNGQDQLALVTPPGDGFPTTYAFDGDGLRRSIQTTNVNQDPPTLDITTMVWDGSDYLLLNGPNSDTVVLTLGGEIVSSGSFDLLPDSLGSVIGDIRSGQEPRVPFSYWPYGTMLLSVVQPSFPFLFVGSLGYYYDSSDRDYVRARELMKKLGRWMQTDPLWPDQTSVQYCDATPISSVDPDGLAPGCTCSSPAKLLGVATSDPNYKCYLRVCQWYSTVCKPALDESNCSGWPSCNGYNKIHRPCSPSDDCYADCHRSGGNPTPGGGQVLPDWCCVECQIRICCHVVCPLEKAFKKVLRDKFRRCGYKG</sequence>
<dbReference type="EMBL" id="AP021858">
    <property type="protein sequence ID" value="BBO22428.1"/>
    <property type="molecule type" value="Genomic_DNA"/>
</dbReference>
<name>A0A809R6W6_9BACT</name>
<protein>
    <recommendedName>
        <fullName evidence="4">YD repeat protein</fullName>
    </recommendedName>
</protein>
<evidence type="ECO:0000256" key="1">
    <source>
        <dbReference type="SAM" id="MobiDB-lite"/>
    </source>
</evidence>
<evidence type="ECO:0000313" key="2">
    <source>
        <dbReference type="EMBL" id="BBO22428.1"/>
    </source>
</evidence>
<gene>
    <name evidence="2" type="ORF">NPRO_00230</name>
</gene>
<dbReference type="Proteomes" id="UP000662873">
    <property type="component" value="Chromosome"/>
</dbReference>
<feature type="region of interest" description="Disordered" evidence="1">
    <location>
        <begin position="1"/>
        <end position="25"/>
    </location>
</feature>
<dbReference type="PANTHER" id="PTHR32305:SF15">
    <property type="entry name" value="PROTEIN RHSA-RELATED"/>
    <property type="match status" value="1"/>
</dbReference>
<evidence type="ECO:0000313" key="3">
    <source>
        <dbReference type="Proteomes" id="UP000662873"/>
    </source>
</evidence>
<dbReference type="PANTHER" id="PTHR32305">
    <property type="match status" value="1"/>
</dbReference>
<dbReference type="Gene3D" id="2.180.10.10">
    <property type="entry name" value="RHS repeat-associated core"/>
    <property type="match status" value="1"/>
</dbReference>
<feature type="compositionally biased region" description="Polar residues" evidence="1">
    <location>
        <begin position="16"/>
        <end position="25"/>
    </location>
</feature>
<dbReference type="KEGG" id="npy:NPRO_00230"/>
<evidence type="ECO:0008006" key="4">
    <source>
        <dbReference type="Google" id="ProtNLM"/>
    </source>
</evidence>
<dbReference type="AlphaFoldDB" id="A0A809R6W6"/>
<accession>A0A809R6W6</accession>
<organism evidence="2 3">
    <name type="scientific">Candidatus Nitrosymbiomonas proteolyticus</name>
    <dbReference type="NCBI Taxonomy" id="2608984"/>
    <lineage>
        <taxon>Bacteria</taxon>
        <taxon>Bacillati</taxon>
        <taxon>Armatimonadota</taxon>
        <taxon>Armatimonadota incertae sedis</taxon>
        <taxon>Candidatus Nitrosymbiomonas</taxon>
    </lineage>
</organism>
<dbReference type="InterPro" id="IPR050708">
    <property type="entry name" value="T6SS_VgrG/RHS"/>
</dbReference>
<proteinExistence type="predicted"/>